<dbReference type="EMBL" id="DUZY01000001">
    <property type="protein sequence ID" value="DAD25326.1"/>
    <property type="molecule type" value="Genomic_DNA"/>
</dbReference>
<protein>
    <submittedName>
        <fullName evidence="2">Uncharacterized protein</fullName>
    </submittedName>
</protein>
<dbReference type="GO" id="GO:0030136">
    <property type="term" value="C:clathrin-coated vesicle"/>
    <property type="evidence" value="ECO:0007669"/>
    <property type="project" value="InterPro"/>
</dbReference>
<feature type="region of interest" description="Disordered" evidence="1">
    <location>
        <begin position="92"/>
        <end position="130"/>
    </location>
</feature>
<dbReference type="GO" id="GO:0030276">
    <property type="term" value="F:clathrin binding"/>
    <property type="evidence" value="ECO:0007669"/>
    <property type="project" value="InterPro"/>
</dbReference>
<dbReference type="AlphaFoldDB" id="A0A822Y229"/>
<gene>
    <name evidence="2" type="ORF">HUJ06_026790</name>
</gene>
<evidence type="ECO:0000313" key="3">
    <source>
        <dbReference type="Proteomes" id="UP000607653"/>
    </source>
</evidence>
<dbReference type="GO" id="GO:0005545">
    <property type="term" value="F:1-phosphatidylinositol binding"/>
    <property type="evidence" value="ECO:0007669"/>
    <property type="project" value="InterPro"/>
</dbReference>
<proteinExistence type="predicted"/>
<comment type="caution">
    <text evidence="2">The sequence shown here is derived from an EMBL/GenBank/DDBJ whole genome shotgun (WGS) entry which is preliminary data.</text>
</comment>
<accession>A0A822Y229</accession>
<sequence>MINQAGKLEPIMFQASIFRFYEGKSIEMVFRRLPICQVFLDRILECSPLGIASPSDRLTRAALIIVKESFQVYVTLEGISLPKGLLPLDDMEEERSATETMLSATEKKKTEQRDLHREKHDLEDGESDMD</sequence>
<dbReference type="GO" id="GO:0048268">
    <property type="term" value="P:clathrin coat assembly"/>
    <property type="evidence" value="ECO:0007669"/>
    <property type="project" value="InterPro"/>
</dbReference>
<reference evidence="2 3" key="1">
    <citation type="journal article" date="2020" name="Mol. Biol. Evol.">
        <title>Distinct Expression and Methylation Patterns for Genes with Different Fates following a Single Whole-Genome Duplication in Flowering Plants.</title>
        <authorList>
            <person name="Shi T."/>
            <person name="Rahmani R.S."/>
            <person name="Gugger P.F."/>
            <person name="Wang M."/>
            <person name="Li H."/>
            <person name="Zhang Y."/>
            <person name="Li Z."/>
            <person name="Wang Q."/>
            <person name="Van de Peer Y."/>
            <person name="Marchal K."/>
            <person name="Chen J."/>
        </authorList>
    </citation>
    <scope>NUCLEOTIDE SEQUENCE [LARGE SCALE GENOMIC DNA]</scope>
    <source>
        <tissue evidence="2">Leaf</tissue>
    </source>
</reference>
<feature type="compositionally biased region" description="Basic and acidic residues" evidence="1">
    <location>
        <begin position="105"/>
        <end position="122"/>
    </location>
</feature>
<dbReference type="Proteomes" id="UP000607653">
    <property type="component" value="Unassembled WGS sequence"/>
</dbReference>
<evidence type="ECO:0000313" key="2">
    <source>
        <dbReference type="EMBL" id="DAD25326.1"/>
    </source>
</evidence>
<organism evidence="2 3">
    <name type="scientific">Nelumbo nucifera</name>
    <name type="common">Sacred lotus</name>
    <dbReference type="NCBI Taxonomy" id="4432"/>
    <lineage>
        <taxon>Eukaryota</taxon>
        <taxon>Viridiplantae</taxon>
        <taxon>Streptophyta</taxon>
        <taxon>Embryophyta</taxon>
        <taxon>Tracheophyta</taxon>
        <taxon>Spermatophyta</taxon>
        <taxon>Magnoliopsida</taxon>
        <taxon>Proteales</taxon>
        <taxon>Nelumbonaceae</taxon>
        <taxon>Nelumbo</taxon>
    </lineage>
</organism>
<dbReference type="Gene3D" id="1.20.58.150">
    <property type="entry name" value="ANTH domain"/>
    <property type="match status" value="1"/>
</dbReference>
<evidence type="ECO:0000256" key="1">
    <source>
        <dbReference type="SAM" id="MobiDB-lite"/>
    </source>
</evidence>
<name>A0A822Y229_NELNU</name>
<dbReference type="SUPFAM" id="SSF89009">
    <property type="entry name" value="GAT-like domain"/>
    <property type="match status" value="1"/>
</dbReference>
<dbReference type="InterPro" id="IPR014712">
    <property type="entry name" value="ANTH_dom_sf"/>
</dbReference>
<keyword evidence="3" id="KW-1185">Reference proteome</keyword>